<evidence type="ECO:0000313" key="6">
    <source>
        <dbReference type="EMBL" id="MFC5454476.1"/>
    </source>
</evidence>
<dbReference type="Proteomes" id="UP001596052">
    <property type="component" value="Unassembled WGS sequence"/>
</dbReference>
<feature type="region of interest" description="Disordered" evidence="4">
    <location>
        <begin position="1701"/>
        <end position="1739"/>
    </location>
</feature>
<dbReference type="PROSITE" id="PS50005">
    <property type="entry name" value="TPR"/>
    <property type="match status" value="1"/>
</dbReference>
<evidence type="ECO:0000256" key="5">
    <source>
        <dbReference type="SAM" id="SignalP"/>
    </source>
</evidence>
<sequence>MHSRTALCLFLLGASALAQTAPPEVPAPARRYLDILLKRPQPGTLFERFHAAWLEEGTTADLGAFLDARAKAPSATAADHLLLAVFHSHRGDDPSALKAYETALKLDPANTSAWIERSRLEARALDFASALHSLDEGAKAHPDAAAAMEISKLRGRALLRLGKNEEALRTWKELAAAHAEDEDLSEELIDLLTDEGQYEAALETAQALIKRSRDPVARTLRQLRLTDVLLLAERRDDALKTLRETLASTGSDSWIEGDVLGRISRVFRMSDDLEGFEKFMAGLVKEHPQRVALAWQHTLLLGETGQKDASLKEARALLQSNPGRRDLQEGFLDLLESLDLTHEAIEQAKTLAQQNAADKEMLVRLAGLQHRAKDDAAARATLERFLKLPGAAEADYLRAARLLENWEEPPVKPGSPAAQAYAQLVERFPESLSAQEAQAHYLHRAGQRDAALAIWTRLAKSATLEDLLRIVQALQARQESRTALDLLAPRQQDFAREPRLYALLVQLGIANKEIERALPWARTRLGLAQDAESIETAVKDLLLVLRSDESGKLTPPVLQELQVQAAATIQNRCLLAALLENAGKHAEAEKALTSAPAEDQLTALSQLATLLQTRQEWEKAAQTLQQVIALPGARTTARVQRMVDFYRRAEKPEQALTWVAEWKKLSPSAVQPWLDESRLLLGLNRTKDALGLLRDAMRKFPDSIEMASSYATLCLENNQPDEAERTYLALYEKTADAAARLRLISPLTLAAQQHNNVPRLIENFQQRQKQNRASAQPWLALAEIYRAVNNDEERRRCLYEASRLRPQDLALLLDIARSEEEIGLTAEALRTLESAAKLDKTTKARESIARLQIESGDPDLGYRMLFEIAGGSQMDARSIEQMADTIAEKGEWDRVITFLDPLLAKHPQDYRLHYLNAVALEEAGREKEAVRAFIEIMGMHEELPGVTTAGRSIGLRAQYSTLSLPPGTEDWLVLPAMVQAAYVHRQKQGGRASFGSYNTFGSNFSNGLPSNGYVQQAPGVTESPVLALAHVLQIVSLWDVAEREPTLRSLRQAGVSDAPLLLAAAESSPQLVITSEMLAEQPQNVALHAAWLMQARNDSPEEFLPVYERAYKLFQSNYPSLAMRTATMAWHAAGAQSPVWVRRILDLHAAMSKVTPDMIRSLSSLLRSQSDLFPQEPQNADTAKISPEDIRAITTLLKRWVSSADSQPSYYVADVVYSLGAVRDWAGMVEIIQQQLDQPEKPQNKAQAAGSLSISGRTPQGYYRNFRPAALPMPAISVSLPTVVLNLIASSGAQQDYDQAPVNEAQQKWIKEFHAGLTPFVEKAQNPKLKLTLRLMTGQQQALLDEMAPRLTANPSLDDLLLAGWLSQQMNRSEKALAYFQQARALATDSAQILQLEFAILHHAQRMLQKPGNNGTGELMATIKPVIEHLTQTASNQNERYMLAEALNALGMEEEAENLAQAAQGSQPASRPQNTPVVANPYSRSYSYRQRQQKKQVSLDEMVRTGDEAAAVKELVRQLRLAIQGCLSPQNSSSAHHQIHDVINRFGQYKLTDQVMKTMETAASAGWKPRQEYAVLLEHTGLETKPAIEAHRAVVAANPRAFASHARLATLFALEGDFQTALQHWQQMPEVTQAAHLPALIHEFNESSSISTPRPAALSGLLSVWLRSLPAKRPLSAGITQNFSQALSNLQNGVSSENVAFPALWQPPGGGSPQNDRRWSLNEDGSIKLSPESQKARDERRAAHDQLCKAMTGVPELALMGFAPLGGLAMAESGSLADTEKMALELLSLRTMPKVRRRLMSQWNYSQGYGGTDPVSPYGGMFATQRQIAMPVPAVFATYSAALRGDQRLLDEVIFPAILKAEGKNTEEYCRAYAALIMADDAHFVSAASAWLNPAGKGIYAHRSQQQGGPLEEIVRLWQKRQIKEPLNELFLSQTSPQAYSVPQPLNSYAFALGERNPEALRSFIRSLRDRWIGGTPELRTQNITAWREYQKQQQSNSRRFYSSFSPALQSVQNYIQWLQNLLEDPRALPLLDLALEDNLISSDNWLAQIARRYTSDRFQTIDDFLQTADTLGFLGEPASFRTYALNDGENHSTWFGSLAHHYRDRWNDEKVNQALARLGQRKPTLGNELAQALLVKNSRTPMLLDGRPAPLEVAQFSSSQFVGDDSDAYCSAALRIVLLRHPKDIAAMPQTGQAELATLLRRELSGYPHPELMGEELTRVLAPLLKIESQELTRKIDQVLAAKSWSDLRQQEQQFTQQFPALLRDFASVDAGKAAAAVRHAVKLLHDSPEQKVAVVRNGSENLVYRLLTSLAEVPQLLHVTSAIAKEEGISHVPGWTSNLRSQMEQLLHQPKNVGLVFSGTPWVAEASGYMDPAGGNDETPTLLACLVNRIENDTGLSTLVPDILKKQPATFGTELLLAFLQRSTADNPNARSFYYSNRPDPSPILAFIKKRQADFASLQPESAASLLAMLRARMPDLDQKTDQDSALKQALQPLVIADKAEFENAVSSWMQMTRLGNSANDIYGVIKTGVSLLDRLAQSETPRAVALLDQISKLVAQQDALYNRGSRQRQPHQTQVAQWLQNAAAIPELFGAVMERAEQSGAATDPSWLETTLRNAGNLYKHRGSPRRVIALLEATGMLDPAATFNPRPLPKNSQQVTLLEFMSSEFTGGSSQPGLVEELAKRQPRTFGADLITLLCSKRYNAQDEIAAFAQAHADEIATCSTEQKKLLAGYFQRRKWAEAFAANVPALQEEFAPLVKEQQDRLQTFIDDLLKIKTWRELEAIYIKSLPPAVQSRYDLRMPGGMQYYSTGGLGYLGYFADQLQQMGKTDANRVAQSLQLIGSLYRTEFSQSPTPYRMPPLNEFVLKLCSSPRLAPKALQFGAQNLGGQNGVWATSRGNMPLNEHQLISVALPKEIVASAEKLVPSLEEMGLLANAATYDAFPLPGFRMRSVLALTLNHLSSLSPDQLEKTAQFLISQKGAKFGHYLIAACLTAKDSPERNRRLELCAAHFTKLNLETAGAVLDVFEKQFPELATTEQAGDGLRHFAPLLQLRSAEERSYLNALLAGQRNAATPFRGYTMVVRNELVRLMAASRKEDALKLISALSRSLEPEDTSSSFGKAPYFRVGGAVSYFLQSQLRINADDTPVLLACQMLAASSLPEVRIMADTLYTQNAVAGAGLLFQIWEQRGGWAAPRAVWADFMQQVAPHASTGTRGLWLPVLHSALSQMGRTERRAVADWAAEKEEPALQTIRHECRLALDLLESTELMPGWPDGPYKPLSSSPAAVKTFSAATTQVRALLKDEQVRPHVRLALAAWLTATHPGLLDQEERQSWGLAAATAWHENVPITRFELGFLLNSAAVLPHTETWQQISGLALERWDQLEAIMNSNRTRYRDSVLNSAIFRLAAGAENTSALNPILNLYGKNDVVESTGLLLENNQWQRVGSLKLRSVQISLTSGMKRRWWLPPTDATIRELQAGNLEDGLLAEIVALTADDTATHILYPDSRIPSRTERLAAFAKKVASLPLPQQPVQRAQTLVLLGREQPESALLLLPQFEALGKVFTSSSLGDDSFSENCWRDFLAVHAALKTAKGDMKAADTHLERLRTDPGFIKRHGRSNDYPLGSYRSTLLQCLAPLWQAGLARDPEKVLQFASLAGAPANTGEYDYLSHAVLKSAISAWHSTLKKEPLPAGTADSTFSLSNVTGLMELMAAMSGTGKNRLSFQQRLELVTRTTWRIRFFNSNIWQQLIQHQVFSQEELIKNADSVLKVSPCFAAGQLEDYAHLMRGHGMHQHAAQFYALAGEQWSRAKNPSSYYANRCVLACVEMHIRLGDLEAARRALSQFNAAASSSLERSRQPALLRLLSQSAPAPAK</sequence>
<feature type="chain" id="PRO_5045614046" evidence="5">
    <location>
        <begin position="21"/>
        <end position="3872"/>
    </location>
</feature>
<comment type="caution">
    <text evidence="6">The sequence shown here is derived from an EMBL/GenBank/DDBJ whole genome shotgun (WGS) entry which is preliminary data.</text>
</comment>
<evidence type="ECO:0000256" key="3">
    <source>
        <dbReference type="PROSITE-ProRule" id="PRU00339"/>
    </source>
</evidence>
<keyword evidence="2 3" id="KW-0802">TPR repeat</keyword>
<protein>
    <submittedName>
        <fullName evidence="6">Tetratricopeptide repeat protein</fullName>
    </submittedName>
</protein>
<dbReference type="EMBL" id="JBHSMQ010000002">
    <property type="protein sequence ID" value="MFC5454476.1"/>
    <property type="molecule type" value="Genomic_DNA"/>
</dbReference>
<dbReference type="InterPro" id="IPR011990">
    <property type="entry name" value="TPR-like_helical_dom_sf"/>
</dbReference>
<name>A0ABW0KP31_9BACT</name>
<keyword evidence="1" id="KW-0677">Repeat</keyword>
<dbReference type="PANTHER" id="PTHR45586">
    <property type="entry name" value="TPR REPEAT-CONTAINING PROTEIN PA4667"/>
    <property type="match status" value="1"/>
</dbReference>
<dbReference type="SMART" id="SM00028">
    <property type="entry name" value="TPR"/>
    <property type="match status" value="7"/>
</dbReference>
<dbReference type="PANTHER" id="PTHR45586:SF1">
    <property type="entry name" value="LIPOPOLYSACCHARIDE ASSEMBLY PROTEIN B"/>
    <property type="match status" value="1"/>
</dbReference>
<feature type="repeat" description="TPR" evidence="3">
    <location>
        <begin position="77"/>
        <end position="110"/>
    </location>
</feature>
<dbReference type="InterPro" id="IPR051012">
    <property type="entry name" value="CellSynth/LPSAsmb/PSIAsmb"/>
</dbReference>
<dbReference type="SUPFAM" id="SSF48452">
    <property type="entry name" value="TPR-like"/>
    <property type="match status" value="2"/>
</dbReference>
<reference evidence="7" key="1">
    <citation type="journal article" date="2019" name="Int. J. Syst. Evol. Microbiol.">
        <title>The Global Catalogue of Microorganisms (GCM) 10K type strain sequencing project: providing services to taxonomists for standard genome sequencing and annotation.</title>
        <authorList>
            <consortium name="The Broad Institute Genomics Platform"/>
            <consortium name="The Broad Institute Genome Sequencing Center for Infectious Disease"/>
            <person name="Wu L."/>
            <person name="Ma J."/>
        </authorList>
    </citation>
    <scope>NUCLEOTIDE SEQUENCE [LARGE SCALE GENOMIC DNA]</scope>
    <source>
        <strain evidence="7">CGMCC 4.1469</strain>
    </source>
</reference>
<gene>
    <name evidence="6" type="ORF">ACFQDI_06370</name>
</gene>
<keyword evidence="7" id="KW-1185">Reference proteome</keyword>
<feature type="compositionally biased region" description="Polar residues" evidence="4">
    <location>
        <begin position="1465"/>
        <end position="1477"/>
    </location>
</feature>
<dbReference type="InterPro" id="IPR019734">
    <property type="entry name" value="TPR_rpt"/>
</dbReference>
<evidence type="ECO:0000256" key="2">
    <source>
        <dbReference type="ARBA" id="ARBA00022803"/>
    </source>
</evidence>
<dbReference type="Gene3D" id="1.25.40.10">
    <property type="entry name" value="Tetratricopeptide repeat domain"/>
    <property type="match status" value="6"/>
</dbReference>
<evidence type="ECO:0000256" key="1">
    <source>
        <dbReference type="ARBA" id="ARBA00022737"/>
    </source>
</evidence>
<proteinExistence type="predicted"/>
<evidence type="ECO:0000256" key="4">
    <source>
        <dbReference type="SAM" id="MobiDB-lite"/>
    </source>
</evidence>
<organism evidence="6 7">
    <name type="scientific">Prosthecobacter fluviatilis</name>
    <dbReference type="NCBI Taxonomy" id="445931"/>
    <lineage>
        <taxon>Bacteria</taxon>
        <taxon>Pseudomonadati</taxon>
        <taxon>Verrucomicrobiota</taxon>
        <taxon>Verrucomicrobiia</taxon>
        <taxon>Verrucomicrobiales</taxon>
        <taxon>Verrucomicrobiaceae</taxon>
        <taxon>Prosthecobacter</taxon>
    </lineage>
</organism>
<feature type="signal peptide" evidence="5">
    <location>
        <begin position="1"/>
        <end position="20"/>
    </location>
</feature>
<dbReference type="RefSeq" id="WP_377164596.1">
    <property type="nucleotide sequence ID" value="NZ_JBHSMQ010000002.1"/>
</dbReference>
<feature type="region of interest" description="Disordered" evidence="4">
    <location>
        <begin position="1457"/>
        <end position="1493"/>
    </location>
</feature>
<accession>A0ABW0KP31</accession>
<keyword evidence="5" id="KW-0732">Signal</keyword>
<evidence type="ECO:0000313" key="7">
    <source>
        <dbReference type="Proteomes" id="UP001596052"/>
    </source>
</evidence>